<keyword evidence="1" id="KW-1133">Transmembrane helix</keyword>
<keyword evidence="1" id="KW-0812">Transmembrane</keyword>
<evidence type="ECO:0000313" key="2">
    <source>
        <dbReference type="EMBL" id="MBB6324993.1"/>
    </source>
</evidence>
<keyword evidence="3" id="KW-1185">Reference proteome</keyword>
<dbReference type="RefSeq" id="WP_184492935.1">
    <property type="nucleotide sequence ID" value="NZ_JACIJO010000001.1"/>
</dbReference>
<reference evidence="2 3" key="1">
    <citation type="submission" date="2020-08" db="EMBL/GenBank/DDBJ databases">
        <title>Genomic Encyclopedia of Type Strains, Phase IV (KMG-IV): sequencing the most valuable type-strain genomes for metagenomic binning, comparative biology and taxonomic classification.</title>
        <authorList>
            <person name="Goeker M."/>
        </authorList>
    </citation>
    <scope>NUCLEOTIDE SEQUENCE [LARGE SCALE GENOMIC DNA]</scope>
    <source>
        <strain evidence="2 3">DSM 102044</strain>
    </source>
</reference>
<dbReference type="AlphaFoldDB" id="A0A841ME08"/>
<gene>
    <name evidence="2" type="ORF">FHS59_000608</name>
</gene>
<dbReference type="Proteomes" id="UP000588604">
    <property type="component" value="Unassembled WGS sequence"/>
</dbReference>
<proteinExistence type="predicted"/>
<feature type="transmembrane region" description="Helical" evidence="1">
    <location>
        <begin position="21"/>
        <end position="41"/>
    </location>
</feature>
<accession>A0A841ME08</accession>
<sequence>MKVEIKEIFELLEKVQNQQGDLKLFIVIGLIIVIGVLITYLKYATKSIAEEASKKSVAQYESNLTEKVQTQVGLFFRDESVRNNLLTHIGTTSLEKKIECWQVSQTMYFNYQKSWSFSQETDIQEFIKLDEELGKIRQKIFIETIHIGYFLSQKLIRLNSLMRDNLRQKRTEFAYSGANYQTYLETKLQNNLNIQQDNETKISDIMYEIEKWIIDKLHSDQTIENFEFTREQLESIKKERELKFDTIKK</sequence>
<organism evidence="2 3">
    <name type="scientific">Algoriphagus iocasae</name>
    <dbReference type="NCBI Taxonomy" id="1836499"/>
    <lineage>
        <taxon>Bacteria</taxon>
        <taxon>Pseudomonadati</taxon>
        <taxon>Bacteroidota</taxon>
        <taxon>Cytophagia</taxon>
        <taxon>Cytophagales</taxon>
        <taxon>Cyclobacteriaceae</taxon>
        <taxon>Algoriphagus</taxon>
    </lineage>
</organism>
<protein>
    <submittedName>
        <fullName evidence="2">Uncharacterized protein</fullName>
    </submittedName>
</protein>
<evidence type="ECO:0000313" key="3">
    <source>
        <dbReference type="Proteomes" id="UP000588604"/>
    </source>
</evidence>
<name>A0A841ME08_9BACT</name>
<dbReference type="EMBL" id="JACIJO010000001">
    <property type="protein sequence ID" value="MBB6324993.1"/>
    <property type="molecule type" value="Genomic_DNA"/>
</dbReference>
<keyword evidence="1" id="KW-0472">Membrane</keyword>
<evidence type="ECO:0000256" key="1">
    <source>
        <dbReference type="SAM" id="Phobius"/>
    </source>
</evidence>
<comment type="caution">
    <text evidence="2">The sequence shown here is derived from an EMBL/GenBank/DDBJ whole genome shotgun (WGS) entry which is preliminary data.</text>
</comment>